<dbReference type="NCBIfam" id="TIGR00778">
    <property type="entry name" value="ahpD_dom"/>
    <property type="match status" value="1"/>
</dbReference>
<proteinExistence type="predicted"/>
<keyword evidence="3" id="KW-1185">Reference proteome</keyword>
<evidence type="ECO:0000259" key="1">
    <source>
        <dbReference type="Pfam" id="PF02627"/>
    </source>
</evidence>
<organism evidence="2 3">
    <name type="scientific">Lipingzhangella rawalii</name>
    <dbReference type="NCBI Taxonomy" id="2055835"/>
    <lineage>
        <taxon>Bacteria</taxon>
        <taxon>Bacillati</taxon>
        <taxon>Actinomycetota</taxon>
        <taxon>Actinomycetes</taxon>
        <taxon>Streptosporangiales</taxon>
        <taxon>Nocardiopsidaceae</taxon>
        <taxon>Lipingzhangella</taxon>
    </lineage>
</organism>
<dbReference type="PANTHER" id="PTHR35446">
    <property type="entry name" value="SI:CH211-175M2.5"/>
    <property type="match status" value="1"/>
</dbReference>
<reference evidence="3" key="1">
    <citation type="submission" date="2023-07" db="EMBL/GenBank/DDBJ databases">
        <title>Novel species in the genus Lipingzhangella isolated from Sambhar Salt Lake.</title>
        <authorList>
            <person name="Jiya N."/>
            <person name="Kajale S."/>
            <person name="Sharma A."/>
        </authorList>
    </citation>
    <scope>NUCLEOTIDE SEQUENCE [LARGE SCALE GENOMIC DNA]</scope>
    <source>
        <strain evidence="3">LS1_29</strain>
    </source>
</reference>
<sequence length="187" mass="20427">MMARIPVHSTDDAPEGAREHLKQLEAHLGTVLNIHGEMAHAPVLLAAYTGIQQAITTHGTFEARTREAIALAVGAVNDCAYCQSAHTGMARQVGWSTDETIAIRNGEHLPQNESLTVLLRVARDIAEAGGEVRDDTWQQAVDAGWTTTELTELYAHVVVNLFTNYFNHYARTDLDLPPAPGLESHHT</sequence>
<dbReference type="Pfam" id="PF02627">
    <property type="entry name" value="CMD"/>
    <property type="match status" value="1"/>
</dbReference>
<dbReference type="SUPFAM" id="SSF69118">
    <property type="entry name" value="AhpD-like"/>
    <property type="match status" value="1"/>
</dbReference>
<accession>A0ABU2H9A0</accession>
<dbReference type="PANTHER" id="PTHR35446:SF3">
    <property type="entry name" value="CMD DOMAIN-CONTAINING PROTEIN"/>
    <property type="match status" value="1"/>
</dbReference>
<comment type="caution">
    <text evidence="2">The sequence shown here is derived from an EMBL/GenBank/DDBJ whole genome shotgun (WGS) entry which is preliminary data.</text>
</comment>
<dbReference type="Gene3D" id="1.20.1290.10">
    <property type="entry name" value="AhpD-like"/>
    <property type="match status" value="1"/>
</dbReference>
<feature type="domain" description="Carboxymuconolactone decarboxylase-like" evidence="1">
    <location>
        <begin position="42"/>
        <end position="104"/>
    </location>
</feature>
<dbReference type="InterPro" id="IPR004675">
    <property type="entry name" value="AhpD_core"/>
</dbReference>
<evidence type="ECO:0000313" key="3">
    <source>
        <dbReference type="Proteomes" id="UP001250214"/>
    </source>
</evidence>
<gene>
    <name evidence="2" type="ORF">RIF23_16330</name>
</gene>
<dbReference type="Proteomes" id="UP001250214">
    <property type="component" value="Unassembled WGS sequence"/>
</dbReference>
<name>A0ABU2H9A0_9ACTN</name>
<dbReference type="RefSeq" id="WP_310913417.1">
    <property type="nucleotide sequence ID" value="NZ_JAVLVT010000008.1"/>
</dbReference>
<evidence type="ECO:0000313" key="2">
    <source>
        <dbReference type="EMBL" id="MDS1271861.1"/>
    </source>
</evidence>
<dbReference type="InterPro" id="IPR029032">
    <property type="entry name" value="AhpD-like"/>
</dbReference>
<dbReference type="InterPro" id="IPR003779">
    <property type="entry name" value="CMD-like"/>
</dbReference>
<protein>
    <submittedName>
        <fullName evidence="2">Carboxymuconolactone decarboxylase family protein</fullName>
    </submittedName>
</protein>
<dbReference type="EMBL" id="JAVLVT010000008">
    <property type="protein sequence ID" value="MDS1271861.1"/>
    <property type="molecule type" value="Genomic_DNA"/>
</dbReference>